<feature type="domain" description="HTH araC/xylS-type" evidence="4">
    <location>
        <begin position="291"/>
        <end position="389"/>
    </location>
</feature>
<evidence type="ECO:0000313" key="5">
    <source>
        <dbReference type="EMBL" id="GAA5172175.1"/>
    </source>
</evidence>
<name>A0ABP9R735_9RHOO</name>
<evidence type="ECO:0000256" key="2">
    <source>
        <dbReference type="ARBA" id="ARBA00023125"/>
    </source>
</evidence>
<dbReference type="Pfam" id="PF13377">
    <property type="entry name" value="Peripla_BP_3"/>
    <property type="match status" value="1"/>
</dbReference>
<organism evidence="5 6">
    <name type="scientific">Viridibacterium curvum</name>
    <dbReference type="NCBI Taxonomy" id="1101404"/>
    <lineage>
        <taxon>Bacteria</taxon>
        <taxon>Pseudomonadati</taxon>
        <taxon>Pseudomonadota</taxon>
        <taxon>Betaproteobacteria</taxon>
        <taxon>Rhodocyclales</taxon>
        <taxon>Rhodocyclaceae</taxon>
        <taxon>Viridibacterium</taxon>
    </lineage>
</organism>
<keyword evidence="3" id="KW-0804">Transcription</keyword>
<evidence type="ECO:0000256" key="1">
    <source>
        <dbReference type="ARBA" id="ARBA00023015"/>
    </source>
</evidence>
<dbReference type="InterPro" id="IPR018060">
    <property type="entry name" value="HTH_AraC"/>
</dbReference>
<accession>A0ABP9R735</accession>
<dbReference type="Gene3D" id="3.40.50.2300">
    <property type="match status" value="2"/>
</dbReference>
<dbReference type="InterPro" id="IPR054031">
    <property type="entry name" value="XylR_PBP1"/>
</dbReference>
<dbReference type="Pfam" id="PF12833">
    <property type="entry name" value="HTH_18"/>
    <property type="match status" value="1"/>
</dbReference>
<dbReference type="PROSITE" id="PS01124">
    <property type="entry name" value="HTH_ARAC_FAMILY_2"/>
    <property type="match status" value="1"/>
</dbReference>
<proteinExistence type="predicted"/>
<sequence>MLKQPVIHRIALLFNANKVYDREIIAGIGEYLSSTRVAWDLFLEEDFRCRPETISQWQGDGFIADFDDPDVAAALCGDARPVIATGGSYAKESDYPDDVSYVATDNRALIELAYRHLIESGLTQFALYSIPPNPGNRWALERERAFEALTQREGLIPHVHRGLPTSASGWSEAQRDIAAWLKVLPRPIGIIAVTDARARQVLQACLQEGIAVPEEVAIIGIDNDPLTQAITRIPLSSVIQGTREMGRTAASLLHRRLSTGHLPVQRHLVAPQGINAQASSKHVMLSSPLVMRARHFIRQYAAQGIKTGQVADYVGVSRTTLETSFKRELKHSVHDEILHFKLEIACNHLAEGKLSISDIAVKCGFTSLQYMYAVFKREIGCTPREYQINLHAASQR</sequence>
<dbReference type="SUPFAM" id="SSF46689">
    <property type="entry name" value="Homeodomain-like"/>
    <property type="match status" value="1"/>
</dbReference>
<comment type="caution">
    <text evidence="5">The sequence shown here is derived from an EMBL/GenBank/DDBJ whole genome shotgun (WGS) entry which is preliminary data.</text>
</comment>
<gene>
    <name evidence="5" type="ORF">GCM10025770_37960</name>
</gene>
<dbReference type="InterPro" id="IPR009057">
    <property type="entry name" value="Homeodomain-like_sf"/>
</dbReference>
<dbReference type="PANTHER" id="PTHR30146:SF24">
    <property type="entry name" value="XYLOSE OPERON REGULATORY PROTEIN"/>
    <property type="match status" value="1"/>
</dbReference>
<dbReference type="RefSeq" id="WP_345534689.1">
    <property type="nucleotide sequence ID" value="NZ_BAABLD010000017.1"/>
</dbReference>
<reference evidence="6" key="1">
    <citation type="journal article" date="2019" name="Int. J. Syst. Evol. Microbiol.">
        <title>The Global Catalogue of Microorganisms (GCM) 10K type strain sequencing project: providing services to taxonomists for standard genome sequencing and annotation.</title>
        <authorList>
            <consortium name="The Broad Institute Genomics Platform"/>
            <consortium name="The Broad Institute Genome Sequencing Center for Infectious Disease"/>
            <person name="Wu L."/>
            <person name="Ma J."/>
        </authorList>
    </citation>
    <scope>NUCLEOTIDE SEQUENCE [LARGE SCALE GENOMIC DNA]</scope>
    <source>
        <strain evidence="6">JCM 18715</strain>
    </source>
</reference>
<dbReference type="InterPro" id="IPR028082">
    <property type="entry name" value="Peripla_BP_I"/>
</dbReference>
<evidence type="ECO:0000259" key="4">
    <source>
        <dbReference type="PROSITE" id="PS01124"/>
    </source>
</evidence>
<evidence type="ECO:0000256" key="3">
    <source>
        <dbReference type="ARBA" id="ARBA00023163"/>
    </source>
</evidence>
<keyword evidence="1" id="KW-0805">Transcription regulation</keyword>
<evidence type="ECO:0000313" key="6">
    <source>
        <dbReference type="Proteomes" id="UP001500547"/>
    </source>
</evidence>
<dbReference type="PANTHER" id="PTHR30146">
    <property type="entry name" value="LACI-RELATED TRANSCRIPTIONAL REPRESSOR"/>
    <property type="match status" value="1"/>
</dbReference>
<keyword evidence="6" id="KW-1185">Reference proteome</keyword>
<protein>
    <submittedName>
        <fullName evidence="5">XylR family transcriptional regulator</fullName>
    </submittedName>
</protein>
<dbReference type="SUPFAM" id="SSF53822">
    <property type="entry name" value="Periplasmic binding protein-like I"/>
    <property type="match status" value="1"/>
</dbReference>
<dbReference type="SMART" id="SM00342">
    <property type="entry name" value="HTH_ARAC"/>
    <property type="match status" value="1"/>
</dbReference>
<dbReference type="InterPro" id="IPR046335">
    <property type="entry name" value="LacI/GalR-like_sensor"/>
</dbReference>
<dbReference type="Proteomes" id="UP001500547">
    <property type="component" value="Unassembled WGS sequence"/>
</dbReference>
<dbReference type="Gene3D" id="1.10.10.60">
    <property type="entry name" value="Homeodomain-like"/>
    <property type="match status" value="1"/>
</dbReference>
<dbReference type="EMBL" id="BAABLD010000017">
    <property type="protein sequence ID" value="GAA5172175.1"/>
    <property type="molecule type" value="Genomic_DNA"/>
</dbReference>
<keyword evidence="2" id="KW-0238">DNA-binding</keyword>
<dbReference type="Pfam" id="PF22177">
    <property type="entry name" value="PBP1_XylR"/>
    <property type="match status" value="1"/>
</dbReference>
<dbReference type="CDD" id="cd01543">
    <property type="entry name" value="PBP1_XylR"/>
    <property type="match status" value="1"/>
</dbReference>